<name>A0AAD5T2S1_9FUNG</name>
<dbReference type="EMBL" id="JADGJH010000534">
    <property type="protein sequence ID" value="KAJ3126954.1"/>
    <property type="molecule type" value="Genomic_DNA"/>
</dbReference>
<proteinExistence type="predicted"/>
<evidence type="ECO:0000313" key="2">
    <source>
        <dbReference type="Proteomes" id="UP001211907"/>
    </source>
</evidence>
<dbReference type="Proteomes" id="UP001211907">
    <property type="component" value="Unassembled WGS sequence"/>
</dbReference>
<dbReference type="AlphaFoldDB" id="A0AAD5T2S1"/>
<accession>A0AAD5T2S1</accession>
<evidence type="ECO:0000313" key="1">
    <source>
        <dbReference type="EMBL" id="KAJ3126954.1"/>
    </source>
</evidence>
<sequence>MPPHLNTTLSRELEKYHEAVSAIKSIDKSLPLEAQEIAKANIVASTRLLRNNNNKSEAHLVSVRKSNEKRTIIRKAILVPTLPLAELLLNKKNQVKSFFNTNSVLLSLLRNPSSVVSIDTAAGRSRKGIDLTHFSAYSHKSKRWLYGYKKGDGWAFKQWRAGTNSFNNPLFTMGPTTHHSTLDAKLVFVNWVDDCTLIEYAGCDSLRINSWLLLDNIGSLPFIDLGSKVCYSTYGHPSIFGPTGIVKIPDGVLTNIVKRLFTNHEHISILQPYLKDMSYEVAEAQPVSDPTVDAMRLFNLFYCLHEVLFLNQSAEDE</sequence>
<keyword evidence="2" id="KW-1185">Reference proteome</keyword>
<gene>
    <name evidence="1" type="ORF">HK100_010004</name>
</gene>
<protein>
    <submittedName>
        <fullName evidence="1">Uncharacterized protein</fullName>
    </submittedName>
</protein>
<comment type="caution">
    <text evidence="1">The sequence shown here is derived from an EMBL/GenBank/DDBJ whole genome shotgun (WGS) entry which is preliminary data.</text>
</comment>
<organism evidence="1 2">
    <name type="scientific">Physocladia obscura</name>
    <dbReference type="NCBI Taxonomy" id="109957"/>
    <lineage>
        <taxon>Eukaryota</taxon>
        <taxon>Fungi</taxon>
        <taxon>Fungi incertae sedis</taxon>
        <taxon>Chytridiomycota</taxon>
        <taxon>Chytridiomycota incertae sedis</taxon>
        <taxon>Chytridiomycetes</taxon>
        <taxon>Chytridiales</taxon>
        <taxon>Chytriomycetaceae</taxon>
        <taxon>Physocladia</taxon>
    </lineage>
</organism>
<reference evidence="1" key="1">
    <citation type="submission" date="2020-05" db="EMBL/GenBank/DDBJ databases">
        <title>Phylogenomic resolution of chytrid fungi.</title>
        <authorList>
            <person name="Stajich J.E."/>
            <person name="Amses K."/>
            <person name="Simmons R."/>
            <person name="Seto K."/>
            <person name="Myers J."/>
            <person name="Bonds A."/>
            <person name="Quandt C.A."/>
            <person name="Barry K."/>
            <person name="Liu P."/>
            <person name="Grigoriev I."/>
            <person name="Longcore J.E."/>
            <person name="James T.Y."/>
        </authorList>
    </citation>
    <scope>NUCLEOTIDE SEQUENCE</scope>
    <source>
        <strain evidence="1">JEL0513</strain>
    </source>
</reference>